<evidence type="ECO:0000256" key="1">
    <source>
        <dbReference type="ARBA" id="ARBA00022605"/>
    </source>
</evidence>
<comment type="similarity">
    <text evidence="5">Belongs to the class-II DAHP synthase family.</text>
</comment>
<keyword evidence="5" id="KW-0934">Plastid</keyword>
<dbReference type="GO" id="GO:0009423">
    <property type="term" value="P:chorismate biosynthetic process"/>
    <property type="evidence" value="ECO:0007669"/>
    <property type="project" value="UniProtKB-UniPathway"/>
</dbReference>
<dbReference type="GO" id="GO:0009507">
    <property type="term" value="C:chloroplast"/>
    <property type="evidence" value="ECO:0007669"/>
    <property type="project" value="UniProtKB-SubCell"/>
</dbReference>
<keyword evidence="5" id="KW-0150">Chloroplast</keyword>
<dbReference type="SUPFAM" id="SSF51569">
    <property type="entry name" value="Aldolase"/>
    <property type="match status" value="1"/>
</dbReference>
<evidence type="ECO:0000256" key="5">
    <source>
        <dbReference type="RuleBase" id="RU363071"/>
    </source>
</evidence>
<sequence length="115" mass="13126">MIRAYTQSVAILNLLRAFATRGYAAMQRVNQWNLDFTDQSEQGDRYRELAHRVDEAMGFMAVAGLTVDYPIMESKYSAFLLLHFYFLRKQECVDIVVAHLTDGKVEAGENVTTVL</sequence>
<dbReference type="UniPathway" id="UPA00053">
    <property type="reaction ID" value="UER00084"/>
</dbReference>
<dbReference type="GO" id="GO:0009073">
    <property type="term" value="P:aromatic amino acid family biosynthetic process"/>
    <property type="evidence" value="ECO:0007669"/>
    <property type="project" value="UniProtKB-KW"/>
</dbReference>
<dbReference type="GO" id="GO:0008652">
    <property type="term" value="P:amino acid biosynthetic process"/>
    <property type="evidence" value="ECO:0007669"/>
    <property type="project" value="UniProtKB-KW"/>
</dbReference>
<dbReference type="EC" id="2.5.1.54" evidence="5"/>
<keyword evidence="7" id="KW-1185">Reference proteome</keyword>
<dbReference type="Pfam" id="PF01474">
    <property type="entry name" value="DAHP_synth_2"/>
    <property type="match status" value="1"/>
</dbReference>
<evidence type="ECO:0000313" key="7">
    <source>
        <dbReference type="Proteomes" id="UP000222542"/>
    </source>
</evidence>
<dbReference type="PANTHER" id="PTHR21337">
    <property type="entry name" value="PHOSPHO-2-DEHYDRO-3-DEOXYHEPTONATE ALDOLASE 1, 2"/>
    <property type="match status" value="1"/>
</dbReference>
<proteinExistence type="inferred from homology"/>
<dbReference type="STRING" id="4072.A0A2G3AH31"/>
<dbReference type="PANTHER" id="PTHR21337:SF28">
    <property type="entry name" value="PHOSPHO-2-DEHYDRO-3-DEOXYHEPTONATE ALDOLASE 2, CHLOROPLASTIC"/>
    <property type="match status" value="1"/>
</dbReference>
<comment type="catalytic activity">
    <reaction evidence="4 5">
        <text>D-erythrose 4-phosphate + phosphoenolpyruvate + H2O = 7-phospho-2-dehydro-3-deoxy-D-arabino-heptonate + phosphate</text>
        <dbReference type="Rhea" id="RHEA:14717"/>
        <dbReference type="ChEBI" id="CHEBI:15377"/>
        <dbReference type="ChEBI" id="CHEBI:16897"/>
        <dbReference type="ChEBI" id="CHEBI:43474"/>
        <dbReference type="ChEBI" id="CHEBI:58394"/>
        <dbReference type="ChEBI" id="CHEBI:58702"/>
        <dbReference type="EC" id="2.5.1.54"/>
    </reaction>
</comment>
<evidence type="ECO:0000256" key="3">
    <source>
        <dbReference type="ARBA" id="ARBA00023141"/>
    </source>
</evidence>
<gene>
    <name evidence="6" type="ORF">T459_01355</name>
</gene>
<keyword evidence="3 5" id="KW-0057">Aromatic amino acid biosynthesis</keyword>
<dbReference type="AlphaFoldDB" id="A0A2G3AH31"/>
<comment type="caution">
    <text evidence="6">The sequence shown here is derived from an EMBL/GenBank/DDBJ whole genome shotgun (WGS) entry which is preliminary data.</text>
</comment>
<evidence type="ECO:0000256" key="2">
    <source>
        <dbReference type="ARBA" id="ARBA00022679"/>
    </source>
</evidence>
<dbReference type="Gramene" id="PHT93473">
    <property type="protein sequence ID" value="PHT93473"/>
    <property type="gene ID" value="T459_01355"/>
</dbReference>
<organism evidence="6 7">
    <name type="scientific">Capsicum annuum</name>
    <name type="common">Capsicum pepper</name>
    <dbReference type="NCBI Taxonomy" id="4072"/>
    <lineage>
        <taxon>Eukaryota</taxon>
        <taxon>Viridiplantae</taxon>
        <taxon>Streptophyta</taxon>
        <taxon>Embryophyta</taxon>
        <taxon>Tracheophyta</taxon>
        <taxon>Spermatophyta</taxon>
        <taxon>Magnoliopsida</taxon>
        <taxon>eudicotyledons</taxon>
        <taxon>Gunneridae</taxon>
        <taxon>Pentapetalae</taxon>
        <taxon>asterids</taxon>
        <taxon>lamiids</taxon>
        <taxon>Solanales</taxon>
        <taxon>Solanaceae</taxon>
        <taxon>Solanoideae</taxon>
        <taxon>Capsiceae</taxon>
        <taxon>Capsicum</taxon>
    </lineage>
</organism>
<dbReference type="EMBL" id="AYRZ02000001">
    <property type="protein sequence ID" value="PHT93473.1"/>
    <property type="molecule type" value="Genomic_DNA"/>
</dbReference>
<comment type="subcellular location">
    <subcellularLocation>
        <location evidence="5">Plastid</location>
        <location evidence="5">Chloroplast</location>
    </subcellularLocation>
</comment>
<comment type="pathway">
    <text evidence="5">Metabolic intermediate biosynthesis; chorismate biosynthesis; chorismate from D-erythrose 4-phosphate and phosphoenolpyruvate: step 1/7.</text>
</comment>
<name>A0A2G3AH31_CAPAN</name>
<protein>
    <recommendedName>
        <fullName evidence="5">Phospho-2-dehydro-3-deoxyheptonate aldolase</fullName>
        <ecNumber evidence="5">2.5.1.54</ecNumber>
    </recommendedName>
</protein>
<evidence type="ECO:0000256" key="4">
    <source>
        <dbReference type="ARBA" id="ARBA00047508"/>
    </source>
</evidence>
<reference evidence="6 7" key="2">
    <citation type="journal article" date="2017" name="Genome Biol.">
        <title>New reference genome sequences of hot pepper reveal the massive evolution of plant disease-resistance genes by retroduplication.</title>
        <authorList>
            <person name="Kim S."/>
            <person name="Park J."/>
            <person name="Yeom S.I."/>
            <person name="Kim Y.M."/>
            <person name="Seo E."/>
            <person name="Kim K.T."/>
            <person name="Kim M.S."/>
            <person name="Lee J.M."/>
            <person name="Cheong K."/>
            <person name="Shin H.S."/>
            <person name="Kim S.B."/>
            <person name="Han K."/>
            <person name="Lee J."/>
            <person name="Park M."/>
            <person name="Lee H.A."/>
            <person name="Lee H.Y."/>
            <person name="Lee Y."/>
            <person name="Oh S."/>
            <person name="Lee J.H."/>
            <person name="Choi E."/>
            <person name="Choi E."/>
            <person name="Lee S.E."/>
            <person name="Jeon J."/>
            <person name="Kim H."/>
            <person name="Choi G."/>
            <person name="Song H."/>
            <person name="Lee J."/>
            <person name="Lee S.C."/>
            <person name="Kwon J.K."/>
            <person name="Lee H.Y."/>
            <person name="Koo N."/>
            <person name="Hong Y."/>
            <person name="Kim R.W."/>
            <person name="Kang W.H."/>
            <person name="Huh J.H."/>
            <person name="Kang B.C."/>
            <person name="Yang T.J."/>
            <person name="Lee Y.H."/>
            <person name="Bennetzen J.L."/>
            <person name="Choi D."/>
        </authorList>
    </citation>
    <scope>NUCLEOTIDE SEQUENCE [LARGE SCALE GENOMIC DNA]</scope>
    <source>
        <strain evidence="7">cv. CM334</strain>
    </source>
</reference>
<dbReference type="InterPro" id="IPR002480">
    <property type="entry name" value="DAHP_synth_2"/>
</dbReference>
<keyword evidence="5" id="KW-0809">Transit peptide</keyword>
<evidence type="ECO:0000313" key="6">
    <source>
        <dbReference type="EMBL" id="PHT93473.1"/>
    </source>
</evidence>
<dbReference type="GO" id="GO:0003849">
    <property type="term" value="F:3-deoxy-7-phosphoheptulonate synthase activity"/>
    <property type="evidence" value="ECO:0007669"/>
    <property type="project" value="UniProtKB-EC"/>
</dbReference>
<dbReference type="Proteomes" id="UP000222542">
    <property type="component" value="Unassembled WGS sequence"/>
</dbReference>
<accession>A0A2G3AH31</accession>
<keyword evidence="2 5" id="KW-0808">Transferase</keyword>
<reference evidence="6 7" key="1">
    <citation type="journal article" date="2014" name="Nat. Genet.">
        <title>Genome sequence of the hot pepper provides insights into the evolution of pungency in Capsicum species.</title>
        <authorList>
            <person name="Kim S."/>
            <person name="Park M."/>
            <person name="Yeom S.I."/>
            <person name="Kim Y.M."/>
            <person name="Lee J.M."/>
            <person name="Lee H.A."/>
            <person name="Seo E."/>
            <person name="Choi J."/>
            <person name="Cheong K."/>
            <person name="Kim K.T."/>
            <person name="Jung K."/>
            <person name="Lee G.W."/>
            <person name="Oh S.K."/>
            <person name="Bae C."/>
            <person name="Kim S.B."/>
            <person name="Lee H.Y."/>
            <person name="Kim S.Y."/>
            <person name="Kim M.S."/>
            <person name="Kang B.C."/>
            <person name="Jo Y.D."/>
            <person name="Yang H.B."/>
            <person name="Jeong H.J."/>
            <person name="Kang W.H."/>
            <person name="Kwon J.K."/>
            <person name="Shin C."/>
            <person name="Lim J.Y."/>
            <person name="Park J.H."/>
            <person name="Huh J.H."/>
            <person name="Kim J.S."/>
            <person name="Kim B.D."/>
            <person name="Cohen O."/>
            <person name="Paran I."/>
            <person name="Suh M.C."/>
            <person name="Lee S.B."/>
            <person name="Kim Y.K."/>
            <person name="Shin Y."/>
            <person name="Noh S.J."/>
            <person name="Park J."/>
            <person name="Seo Y.S."/>
            <person name="Kwon S.Y."/>
            <person name="Kim H.A."/>
            <person name="Park J.M."/>
            <person name="Kim H.J."/>
            <person name="Choi S.B."/>
            <person name="Bosland P.W."/>
            <person name="Reeves G."/>
            <person name="Jo S.H."/>
            <person name="Lee B.W."/>
            <person name="Cho H.T."/>
            <person name="Choi H.S."/>
            <person name="Lee M.S."/>
            <person name="Yu Y."/>
            <person name="Do Choi Y."/>
            <person name="Park B.S."/>
            <person name="van Deynze A."/>
            <person name="Ashrafi H."/>
            <person name="Hill T."/>
            <person name="Kim W.T."/>
            <person name="Pai H.S."/>
            <person name="Ahn H.K."/>
            <person name="Yeam I."/>
            <person name="Giovannoni J.J."/>
            <person name="Rose J.K."/>
            <person name="Sorensen I."/>
            <person name="Lee S.J."/>
            <person name="Kim R.W."/>
            <person name="Choi I.Y."/>
            <person name="Choi B.S."/>
            <person name="Lim J.S."/>
            <person name="Lee Y.H."/>
            <person name="Choi D."/>
        </authorList>
    </citation>
    <scope>NUCLEOTIDE SEQUENCE [LARGE SCALE GENOMIC DNA]</scope>
    <source>
        <strain evidence="7">cv. CM334</strain>
    </source>
</reference>
<keyword evidence="1 5" id="KW-0028">Amino-acid biosynthesis</keyword>